<keyword evidence="3" id="KW-1185">Reference proteome</keyword>
<gene>
    <name evidence="2" type="ORF">EJ04DRAFT_524343</name>
</gene>
<evidence type="ECO:0000313" key="2">
    <source>
        <dbReference type="EMBL" id="KAF2733693.1"/>
    </source>
</evidence>
<evidence type="ECO:0000256" key="1">
    <source>
        <dbReference type="SAM" id="MobiDB-lite"/>
    </source>
</evidence>
<name>A0A9P4V228_9PLEO</name>
<proteinExistence type="predicted"/>
<evidence type="ECO:0000313" key="3">
    <source>
        <dbReference type="Proteomes" id="UP000799444"/>
    </source>
</evidence>
<reference evidence="2" key="1">
    <citation type="journal article" date="2020" name="Stud. Mycol.">
        <title>101 Dothideomycetes genomes: a test case for predicting lifestyles and emergence of pathogens.</title>
        <authorList>
            <person name="Haridas S."/>
            <person name="Albert R."/>
            <person name="Binder M."/>
            <person name="Bloem J."/>
            <person name="Labutti K."/>
            <person name="Salamov A."/>
            <person name="Andreopoulos B."/>
            <person name="Baker S."/>
            <person name="Barry K."/>
            <person name="Bills G."/>
            <person name="Bluhm B."/>
            <person name="Cannon C."/>
            <person name="Castanera R."/>
            <person name="Culley D."/>
            <person name="Daum C."/>
            <person name="Ezra D."/>
            <person name="Gonzalez J."/>
            <person name="Henrissat B."/>
            <person name="Kuo A."/>
            <person name="Liang C."/>
            <person name="Lipzen A."/>
            <person name="Lutzoni F."/>
            <person name="Magnuson J."/>
            <person name="Mondo S."/>
            <person name="Nolan M."/>
            <person name="Ohm R."/>
            <person name="Pangilinan J."/>
            <person name="Park H.-J."/>
            <person name="Ramirez L."/>
            <person name="Alfaro M."/>
            <person name="Sun H."/>
            <person name="Tritt A."/>
            <person name="Yoshinaga Y."/>
            <person name="Zwiers L.-H."/>
            <person name="Turgeon B."/>
            <person name="Goodwin S."/>
            <person name="Spatafora J."/>
            <person name="Crous P."/>
            <person name="Grigoriev I."/>
        </authorList>
    </citation>
    <scope>NUCLEOTIDE SEQUENCE</scope>
    <source>
        <strain evidence="2">CBS 125425</strain>
    </source>
</reference>
<feature type="region of interest" description="Disordered" evidence="1">
    <location>
        <begin position="29"/>
        <end position="52"/>
    </location>
</feature>
<accession>A0A9P4V228</accession>
<dbReference type="AlphaFoldDB" id="A0A9P4V228"/>
<protein>
    <submittedName>
        <fullName evidence="2">Uncharacterized protein</fullName>
    </submittedName>
</protein>
<sequence>MSGKSSKITSPAWWIVFYEDGSMDALSKHARSEGARSKDVPSKDALSKEAPSKKGLTINRNLMSKATSFRWAVGWSPFKDRDDPIGATADVDDLENFDGGWDGDTTVGLKAAFAKKVAEEDKKNQGA</sequence>
<dbReference type="Proteomes" id="UP000799444">
    <property type="component" value="Unassembled WGS sequence"/>
</dbReference>
<organism evidence="2 3">
    <name type="scientific">Polyplosphaeria fusca</name>
    <dbReference type="NCBI Taxonomy" id="682080"/>
    <lineage>
        <taxon>Eukaryota</taxon>
        <taxon>Fungi</taxon>
        <taxon>Dikarya</taxon>
        <taxon>Ascomycota</taxon>
        <taxon>Pezizomycotina</taxon>
        <taxon>Dothideomycetes</taxon>
        <taxon>Pleosporomycetidae</taxon>
        <taxon>Pleosporales</taxon>
        <taxon>Tetraplosphaeriaceae</taxon>
        <taxon>Polyplosphaeria</taxon>
    </lineage>
</organism>
<comment type="caution">
    <text evidence="2">The sequence shown here is derived from an EMBL/GenBank/DDBJ whole genome shotgun (WGS) entry which is preliminary data.</text>
</comment>
<dbReference type="EMBL" id="ML996158">
    <property type="protein sequence ID" value="KAF2733693.1"/>
    <property type="molecule type" value="Genomic_DNA"/>
</dbReference>